<reference evidence="2" key="1">
    <citation type="journal article" date="2021" name="Science">
        <title>Hunting the eagle killer: A cyanobacterial neurotoxin causes vacuolar myelinopathy.</title>
        <authorList>
            <person name="Breinlinger S."/>
            <person name="Phillips T.J."/>
            <person name="Haram B.N."/>
            <person name="Mares J."/>
            <person name="Martinez Yerena J.A."/>
            <person name="Hrouzek P."/>
            <person name="Sobotka R."/>
            <person name="Henderson W.M."/>
            <person name="Schmieder P."/>
            <person name="Williams S.M."/>
            <person name="Lauderdale J.D."/>
            <person name="Wilde H.D."/>
            <person name="Gerrin W."/>
            <person name="Kust A."/>
            <person name="Washington J.W."/>
            <person name="Wagner C."/>
            <person name="Geier B."/>
            <person name="Liebeke M."/>
            <person name="Enke H."/>
            <person name="Niedermeyer T.H.J."/>
            <person name="Wilde S.B."/>
        </authorList>
    </citation>
    <scope>NUCLEOTIDE SEQUENCE [LARGE SCALE GENOMIC DNA]</scope>
    <source>
        <strain evidence="2">Thurmond2011</strain>
    </source>
</reference>
<name>A0AAP5M6B8_9CYAN</name>
<evidence type="ECO:0000313" key="2">
    <source>
        <dbReference type="Proteomes" id="UP000667802"/>
    </source>
</evidence>
<comment type="caution">
    <text evidence="1">The sequence shown here is derived from an EMBL/GenBank/DDBJ whole genome shotgun (WGS) entry which is preliminary data.</text>
</comment>
<proteinExistence type="predicted"/>
<dbReference type="RefSeq" id="WP_208340215.1">
    <property type="nucleotide sequence ID" value="NZ_CAWQFN010000620.1"/>
</dbReference>
<keyword evidence="2" id="KW-1185">Reference proteome</keyword>
<sequence length="123" mass="13654">MLESKAVARLEKAGLLVRSLGSVSPFANGYSIAKPKSTPGNIRKDYECSWGSEEIPCDAPGANLYPKESKSKWIFEIWEWLPGPGPGDFQKSFESIDEAIAAILEYYFGDPLQMNPPELLEIK</sequence>
<gene>
    <name evidence="1" type="ORF">G7B40_019980</name>
</gene>
<dbReference type="Proteomes" id="UP000667802">
    <property type="component" value="Unassembled WGS sequence"/>
</dbReference>
<accession>A0AAP5M6B8</accession>
<dbReference type="AlphaFoldDB" id="A0AAP5M6B8"/>
<dbReference type="EMBL" id="JAALHA020000009">
    <property type="protein sequence ID" value="MDR9896826.1"/>
    <property type="molecule type" value="Genomic_DNA"/>
</dbReference>
<evidence type="ECO:0000313" key="1">
    <source>
        <dbReference type="EMBL" id="MDR9896826.1"/>
    </source>
</evidence>
<protein>
    <submittedName>
        <fullName evidence="1">Uncharacterized protein</fullName>
    </submittedName>
</protein>
<organism evidence="1 2">
    <name type="scientific">Aetokthonos hydrillicola Thurmond2011</name>
    <dbReference type="NCBI Taxonomy" id="2712845"/>
    <lineage>
        <taxon>Bacteria</taxon>
        <taxon>Bacillati</taxon>
        <taxon>Cyanobacteriota</taxon>
        <taxon>Cyanophyceae</taxon>
        <taxon>Nostocales</taxon>
        <taxon>Hapalosiphonaceae</taxon>
        <taxon>Aetokthonos</taxon>
    </lineage>
</organism>